<feature type="active site" description="Proton acceptor" evidence="7">
    <location>
        <position position="949"/>
    </location>
</feature>
<protein>
    <recommendedName>
        <fullName evidence="8">PNPLA domain-containing protein</fullName>
    </recommendedName>
</protein>
<evidence type="ECO:0000256" key="5">
    <source>
        <dbReference type="ARBA" id="ARBA00022963"/>
    </source>
</evidence>
<dbReference type="CDD" id="cd07199">
    <property type="entry name" value="Pat17_PNPLA8_PNPLA9_like"/>
    <property type="match status" value="1"/>
</dbReference>
<reference evidence="9" key="1">
    <citation type="journal article" date="2023" name="Mol. Phylogenet. Evol.">
        <title>Genome-scale phylogeny and comparative genomics of the fungal order Sordariales.</title>
        <authorList>
            <person name="Hensen N."/>
            <person name="Bonometti L."/>
            <person name="Westerberg I."/>
            <person name="Brannstrom I.O."/>
            <person name="Guillou S."/>
            <person name="Cros-Aarteil S."/>
            <person name="Calhoun S."/>
            <person name="Haridas S."/>
            <person name="Kuo A."/>
            <person name="Mondo S."/>
            <person name="Pangilinan J."/>
            <person name="Riley R."/>
            <person name="LaButti K."/>
            <person name="Andreopoulos B."/>
            <person name="Lipzen A."/>
            <person name="Chen C."/>
            <person name="Yan M."/>
            <person name="Daum C."/>
            <person name="Ng V."/>
            <person name="Clum A."/>
            <person name="Steindorff A."/>
            <person name="Ohm R.A."/>
            <person name="Martin F."/>
            <person name="Silar P."/>
            <person name="Natvig D.O."/>
            <person name="Lalanne C."/>
            <person name="Gautier V."/>
            <person name="Ament-Velasquez S.L."/>
            <person name="Kruys A."/>
            <person name="Hutchinson M.I."/>
            <person name="Powell A.J."/>
            <person name="Barry K."/>
            <person name="Miller A.N."/>
            <person name="Grigoriev I.V."/>
            <person name="Debuchy R."/>
            <person name="Gladieux P."/>
            <person name="Hiltunen Thoren M."/>
            <person name="Johannesson H."/>
        </authorList>
    </citation>
    <scope>NUCLEOTIDE SEQUENCE</scope>
    <source>
        <strain evidence="9">CBS 958.72</strain>
    </source>
</reference>
<keyword evidence="4" id="KW-0862">Zinc</keyword>
<proteinExistence type="predicted"/>
<organism evidence="9 10">
    <name type="scientific">Lasiosphaeria ovina</name>
    <dbReference type="NCBI Taxonomy" id="92902"/>
    <lineage>
        <taxon>Eukaryota</taxon>
        <taxon>Fungi</taxon>
        <taxon>Dikarya</taxon>
        <taxon>Ascomycota</taxon>
        <taxon>Pezizomycotina</taxon>
        <taxon>Sordariomycetes</taxon>
        <taxon>Sordariomycetidae</taxon>
        <taxon>Sordariales</taxon>
        <taxon>Lasiosphaeriaceae</taxon>
        <taxon>Lasiosphaeria</taxon>
    </lineage>
</organism>
<evidence type="ECO:0000256" key="4">
    <source>
        <dbReference type="ARBA" id="ARBA00022833"/>
    </source>
</evidence>
<keyword evidence="6 7" id="KW-0443">Lipid metabolism</keyword>
<dbReference type="PROSITE" id="PS00518">
    <property type="entry name" value="ZF_RING_1"/>
    <property type="match status" value="1"/>
</dbReference>
<dbReference type="InterPro" id="IPR017907">
    <property type="entry name" value="Znf_RING_CS"/>
</dbReference>
<keyword evidence="1" id="KW-0479">Metal-binding</keyword>
<feature type="short sequence motif" description="GXGXXG" evidence="7">
    <location>
        <begin position="744"/>
        <end position="749"/>
    </location>
</feature>
<dbReference type="InterPro" id="IPR002641">
    <property type="entry name" value="PNPLA_dom"/>
</dbReference>
<dbReference type="GO" id="GO:0047499">
    <property type="term" value="F:calcium-independent phospholipase A2 activity"/>
    <property type="evidence" value="ECO:0007669"/>
    <property type="project" value="TreeGrafter"/>
</dbReference>
<dbReference type="InterPro" id="IPR027417">
    <property type="entry name" value="P-loop_NTPase"/>
</dbReference>
<evidence type="ECO:0000313" key="9">
    <source>
        <dbReference type="EMBL" id="KAK3365338.1"/>
    </source>
</evidence>
<evidence type="ECO:0000259" key="8">
    <source>
        <dbReference type="PROSITE" id="PS51635"/>
    </source>
</evidence>
<dbReference type="EMBL" id="JAULSN010000009">
    <property type="protein sequence ID" value="KAK3365338.1"/>
    <property type="molecule type" value="Genomic_DNA"/>
</dbReference>
<dbReference type="GO" id="GO:0016020">
    <property type="term" value="C:membrane"/>
    <property type="evidence" value="ECO:0007669"/>
    <property type="project" value="TreeGrafter"/>
</dbReference>
<dbReference type="AlphaFoldDB" id="A0AAE0N071"/>
<gene>
    <name evidence="9" type="ORF">B0T24DRAFT_670711</name>
</gene>
<dbReference type="PROSITE" id="PS51635">
    <property type="entry name" value="PNPLA"/>
    <property type="match status" value="1"/>
</dbReference>
<name>A0AAE0N071_9PEZI</name>
<keyword evidence="5 7" id="KW-0442">Lipid degradation</keyword>
<keyword evidence="10" id="KW-1185">Reference proteome</keyword>
<dbReference type="InterPro" id="IPR016035">
    <property type="entry name" value="Acyl_Trfase/lysoPLipase"/>
</dbReference>
<evidence type="ECO:0000256" key="2">
    <source>
        <dbReference type="ARBA" id="ARBA00022771"/>
    </source>
</evidence>
<dbReference type="GO" id="GO:0016042">
    <property type="term" value="P:lipid catabolic process"/>
    <property type="evidence" value="ECO:0007669"/>
    <property type="project" value="UniProtKB-UniRule"/>
</dbReference>
<feature type="active site" description="Nucleophile" evidence="7">
    <location>
        <position position="780"/>
    </location>
</feature>
<dbReference type="SUPFAM" id="SSF52151">
    <property type="entry name" value="FabD/lysophospholipase-like"/>
    <property type="match status" value="1"/>
</dbReference>
<evidence type="ECO:0000256" key="3">
    <source>
        <dbReference type="ARBA" id="ARBA00022801"/>
    </source>
</evidence>
<dbReference type="Proteomes" id="UP001287356">
    <property type="component" value="Unassembled WGS sequence"/>
</dbReference>
<feature type="domain" description="PNPLA" evidence="8">
    <location>
        <begin position="740"/>
        <end position="962"/>
    </location>
</feature>
<sequence>MSANLGETPGAAVQVLYDAGLHDGEPSFDGSEMSVLTPPHTSFESKSGALCKECKENAAVWYCESCKAICRECWDERRPHRRNDPEHVRMSYEDYVLFGSVLQASLSEHDRQKLHERDQATLWFAVNGPSGGPLSLEELPRFSQAIGEHRQQFRTIPVFYPRLVSFVGSTGAGKSSLVRLLIELAWDAEARRKAQLSGLHFPVPVIGRPQATIPTSGDVHLYRAPILEPSEVSSPVFYADCEGIGGGQQEPQAHRHRKEADAAWPRLTGDVSDIRRWAEVHFGFLGRGFRRTISTINQREEAVKEMFPRLLYNFSDVVVHVMLSAAAREMGNHIAMLLDRAGRFTQSNQAVTELLRKSRVRIDCLEDLLRESYSSIHFIRLPRVEACARLSEQLRLLHRMIRDCSQEAQKQKMETKILLSSRTLDHFFKLAFDHYANKLDEPFDFLKALFTIQPLPNTFSANISRMLRQTFQAAQNDIDGDDRASVFAQVLAPVICSAVALDVVRSYEHLPGTLMDIFKGDASRATQNTWKLSSFSYENQVSSGFASFIEDSMRCEFSKGNVRCENRYKAHLALRRHQGGNGEIIGNGSFESEFLDEITKYWETELKASLDSLTQLLGQDSKSLVATSPTDAAERQVPPTEAVIWSIHQDHLDELYRTLPKLEISDVHTCFWCMRNKVIEILPCSHAVCEACLVAMGSIDCSVDFRVVQIDFCNLHNPRKEFKDPIKVLLLPSNIGRRLLSIDGGGVRGIISLSILSAIEQKLGGQIPISEFFDLVGGTSVGGLAALGMVLGDWKARNSVDILTKLSSEAFKPHSQWTLVQLFKRVRTGAGYESEALEKAIHNAFGERSRLQFLGMTGEKSYGQRTKVFVTATTDGGERGTIFANYTRHSANGLESGTEIGNPRSKCSYDFEATYLMGQQCKLWQAARATSAAPLYFSPVKVEGFEYWDGGLFFNNPAPAAIREAELIWPLTNLPDILLSVGNGTEATAQQSNPPEDSPGIIRPGRRVLHAMWGVLGHLTTLKTRLLKNMDSEGMWTDNFASLARQHPARYVRLSPLVAEKLPQLDDVQAIESGKLGEIATTYLRDQITQKQIDCVSFTLISTCFYLQPTRTLYESDTNHFVIEGKILCRFANRSKTLQLFGHLVRNLGTPRFVQAGSRNEWKLDEPVVSIMVKMGVFEIQINVRTLGYDSEVDIRFLFDGFEVSSFVDFFFRSTCLGPSASMVLCTISGLTTADGSTAH</sequence>
<dbReference type="PANTHER" id="PTHR24185">
    <property type="entry name" value="CALCIUM-INDEPENDENT PHOSPHOLIPASE A2-GAMMA"/>
    <property type="match status" value="1"/>
</dbReference>
<evidence type="ECO:0000256" key="6">
    <source>
        <dbReference type="ARBA" id="ARBA00023098"/>
    </source>
</evidence>
<dbReference type="GO" id="GO:0008270">
    <property type="term" value="F:zinc ion binding"/>
    <property type="evidence" value="ECO:0007669"/>
    <property type="project" value="UniProtKB-KW"/>
</dbReference>
<keyword evidence="3 7" id="KW-0378">Hydrolase</keyword>
<dbReference type="GO" id="GO:0019369">
    <property type="term" value="P:arachidonate metabolic process"/>
    <property type="evidence" value="ECO:0007669"/>
    <property type="project" value="TreeGrafter"/>
</dbReference>
<feature type="short sequence motif" description="DGA/G" evidence="7">
    <location>
        <begin position="949"/>
        <end position="951"/>
    </location>
</feature>
<evidence type="ECO:0000256" key="1">
    <source>
        <dbReference type="ARBA" id="ARBA00022723"/>
    </source>
</evidence>
<dbReference type="CDD" id="cd19757">
    <property type="entry name" value="Bbox1"/>
    <property type="match status" value="1"/>
</dbReference>
<comment type="caution">
    <text evidence="9">The sequence shown here is derived from an EMBL/GenBank/DDBJ whole genome shotgun (WGS) entry which is preliminary data.</text>
</comment>
<dbReference type="SUPFAM" id="SSF52540">
    <property type="entry name" value="P-loop containing nucleoside triphosphate hydrolases"/>
    <property type="match status" value="1"/>
</dbReference>
<keyword evidence="2" id="KW-0863">Zinc-finger</keyword>
<evidence type="ECO:0000313" key="10">
    <source>
        <dbReference type="Proteomes" id="UP001287356"/>
    </source>
</evidence>
<dbReference type="Pfam" id="PF01734">
    <property type="entry name" value="Patatin"/>
    <property type="match status" value="1"/>
</dbReference>
<reference evidence="9" key="2">
    <citation type="submission" date="2023-06" db="EMBL/GenBank/DDBJ databases">
        <authorList>
            <consortium name="Lawrence Berkeley National Laboratory"/>
            <person name="Haridas S."/>
            <person name="Hensen N."/>
            <person name="Bonometti L."/>
            <person name="Westerberg I."/>
            <person name="Brannstrom I.O."/>
            <person name="Guillou S."/>
            <person name="Cros-Aarteil S."/>
            <person name="Calhoun S."/>
            <person name="Kuo A."/>
            <person name="Mondo S."/>
            <person name="Pangilinan J."/>
            <person name="Riley R."/>
            <person name="Labutti K."/>
            <person name="Andreopoulos B."/>
            <person name="Lipzen A."/>
            <person name="Chen C."/>
            <person name="Yanf M."/>
            <person name="Daum C."/>
            <person name="Ng V."/>
            <person name="Clum A."/>
            <person name="Steindorff A."/>
            <person name="Ohm R."/>
            <person name="Martin F."/>
            <person name="Silar P."/>
            <person name="Natvig D."/>
            <person name="Lalanne C."/>
            <person name="Gautier V."/>
            <person name="Ament-Velasquez S.L."/>
            <person name="Kruys A."/>
            <person name="Hutchinson M.I."/>
            <person name="Powell A.J."/>
            <person name="Barry K."/>
            <person name="Miller A.N."/>
            <person name="Grigoriev I.V."/>
            <person name="Debuchy R."/>
            <person name="Gladieux P."/>
            <person name="Thoren M.H."/>
            <person name="Johannesson H."/>
        </authorList>
    </citation>
    <scope>NUCLEOTIDE SEQUENCE</scope>
    <source>
        <strain evidence="9">CBS 958.72</strain>
    </source>
</reference>
<dbReference type="PANTHER" id="PTHR24185:SF1">
    <property type="entry name" value="CALCIUM-INDEPENDENT PHOSPHOLIPASE A2-GAMMA"/>
    <property type="match status" value="1"/>
</dbReference>
<dbReference type="Gene3D" id="3.40.1090.10">
    <property type="entry name" value="Cytosolic phospholipase A2 catalytic domain"/>
    <property type="match status" value="1"/>
</dbReference>
<evidence type="ECO:0000256" key="7">
    <source>
        <dbReference type="PROSITE-ProRule" id="PRU01161"/>
    </source>
</evidence>
<dbReference type="GO" id="GO:0046486">
    <property type="term" value="P:glycerolipid metabolic process"/>
    <property type="evidence" value="ECO:0007669"/>
    <property type="project" value="UniProtKB-ARBA"/>
</dbReference>
<accession>A0AAE0N071</accession>
<feature type="short sequence motif" description="GXSXG" evidence="7">
    <location>
        <begin position="778"/>
        <end position="782"/>
    </location>
</feature>